<evidence type="ECO:0000256" key="3">
    <source>
        <dbReference type="ARBA" id="ARBA00022448"/>
    </source>
</evidence>
<keyword evidence="6 12" id="KW-1133">Transmembrane helix</keyword>
<dbReference type="EMBL" id="JAQIBD010000001">
    <property type="protein sequence ID" value="MDM5270723.1"/>
    <property type="molecule type" value="Genomic_DNA"/>
</dbReference>
<evidence type="ECO:0000256" key="5">
    <source>
        <dbReference type="ARBA" id="ARBA00022692"/>
    </source>
</evidence>
<accession>A0ABT7QV50</accession>
<feature type="transmembrane region" description="Helical" evidence="12">
    <location>
        <begin position="38"/>
        <end position="56"/>
    </location>
</feature>
<comment type="caution">
    <text evidence="13">The sequence shown here is derived from an EMBL/GenBank/DDBJ whole genome shotgun (WGS) entry which is preliminary data.</text>
</comment>
<feature type="transmembrane region" description="Helical" evidence="12">
    <location>
        <begin position="6"/>
        <end position="26"/>
    </location>
</feature>
<dbReference type="InterPro" id="IPR001734">
    <property type="entry name" value="Na/solute_symporter"/>
</dbReference>
<dbReference type="Proteomes" id="UP001169069">
    <property type="component" value="Unassembled WGS sequence"/>
</dbReference>
<dbReference type="PANTHER" id="PTHR42985">
    <property type="entry name" value="SODIUM-COUPLED MONOCARBOXYLATE TRANSPORTER"/>
    <property type="match status" value="1"/>
</dbReference>
<keyword evidence="14" id="KW-1185">Reference proteome</keyword>
<evidence type="ECO:0000313" key="13">
    <source>
        <dbReference type="EMBL" id="MDM5270723.1"/>
    </source>
</evidence>
<dbReference type="RefSeq" id="WP_289411999.1">
    <property type="nucleotide sequence ID" value="NZ_JAQIBD010000001.1"/>
</dbReference>
<proteinExistence type="inferred from homology"/>
<keyword evidence="3" id="KW-0813">Transport</keyword>
<dbReference type="Pfam" id="PF00474">
    <property type="entry name" value="SSF"/>
    <property type="match status" value="1"/>
</dbReference>
<dbReference type="Gene3D" id="1.20.1730.10">
    <property type="entry name" value="Sodium/glucose cotransporter"/>
    <property type="match status" value="1"/>
</dbReference>
<reference evidence="13" key="1">
    <citation type="submission" date="2023-01" db="EMBL/GenBank/DDBJ databases">
        <title>Sulfurovum sp. zt1-1 genome assembly.</title>
        <authorList>
            <person name="Wang J."/>
        </authorList>
    </citation>
    <scope>NUCLEOTIDE SEQUENCE</scope>
    <source>
        <strain evidence="13">Zt1-1</strain>
    </source>
</reference>
<evidence type="ECO:0000256" key="4">
    <source>
        <dbReference type="ARBA" id="ARBA00022475"/>
    </source>
</evidence>
<feature type="transmembrane region" description="Helical" evidence="12">
    <location>
        <begin position="477"/>
        <end position="499"/>
    </location>
</feature>
<feature type="transmembrane region" description="Helical" evidence="12">
    <location>
        <begin position="189"/>
        <end position="209"/>
    </location>
</feature>
<evidence type="ECO:0000256" key="12">
    <source>
        <dbReference type="SAM" id="Phobius"/>
    </source>
</evidence>
<keyword evidence="8" id="KW-0406">Ion transport</keyword>
<keyword evidence="5 12" id="KW-0812">Transmembrane</keyword>
<evidence type="ECO:0000313" key="14">
    <source>
        <dbReference type="Proteomes" id="UP001169069"/>
    </source>
</evidence>
<feature type="transmembrane region" description="Helical" evidence="12">
    <location>
        <begin position="237"/>
        <end position="256"/>
    </location>
</feature>
<sequence length="507" mass="55505">MNSAFATLDWAVFIAYFVVLTVTSVLLSRMKVKSTRDYFVGGNSVPMFAVAVSVLATSQSAATFLGGPEYSYTKDLTFIGFYLSAFVAVWFVAKVLIPRFYAIKAVTVYELLEKRYGTAAKKQAGLMFLIGRLFASGARLYIGALAISMILFLDIEPLHVLVSTTILMLGALAYVYFGGVKSVIFSDIIQAFTYIGAGIAVLVYLFIALDTDMGTIIHTLTEEHKLKTLDWSMSGGFSVWALMGGWLLLNIAAYGLDQDMTQRALSCKNTIEAQRSLMMSIYLTIPVALLFLAIGLLLYLFYHHPEFSGISTEVVQQFDGEKITIFLYYILHEMPEGMRGLVTVGAVAAALSSSNSVLGAMASVAIEDIYKPWKKAKGECDEMHFVRAGRVSVLLFAAALSAMAMLSYYWQQSTELPLLNFALGVMAFAYTGLLGVYAAAIFTKRGNAMSVPLAFISGFATVLLLQPYILGDTVSEIIGWNVGFAWQLFWGTLVSFGVMMSSSKKTL</sequence>
<dbReference type="PROSITE" id="PS50283">
    <property type="entry name" value="NA_SOLUT_SYMP_3"/>
    <property type="match status" value="1"/>
</dbReference>
<feature type="transmembrane region" description="Helical" evidence="12">
    <location>
        <begin position="277"/>
        <end position="302"/>
    </location>
</feature>
<feature type="transmembrane region" description="Helical" evidence="12">
    <location>
        <begin position="416"/>
        <end position="439"/>
    </location>
</feature>
<protein>
    <submittedName>
        <fullName evidence="13">Sodium:solute symporter</fullName>
    </submittedName>
</protein>
<evidence type="ECO:0000256" key="1">
    <source>
        <dbReference type="ARBA" id="ARBA00004651"/>
    </source>
</evidence>
<keyword evidence="9 12" id="KW-0472">Membrane</keyword>
<dbReference type="InterPro" id="IPR051163">
    <property type="entry name" value="Sodium:Solute_Symporter_SSF"/>
</dbReference>
<evidence type="ECO:0000256" key="6">
    <source>
        <dbReference type="ARBA" id="ARBA00022989"/>
    </source>
</evidence>
<evidence type="ECO:0000256" key="2">
    <source>
        <dbReference type="ARBA" id="ARBA00006434"/>
    </source>
</evidence>
<evidence type="ECO:0000256" key="9">
    <source>
        <dbReference type="ARBA" id="ARBA00023136"/>
    </source>
</evidence>
<feature type="transmembrane region" description="Helical" evidence="12">
    <location>
        <begin position="124"/>
        <end position="152"/>
    </location>
</feature>
<keyword evidence="7" id="KW-0915">Sodium</keyword>
<evidence type="ECO:0000256" key="10">
    <source>
        <dbReference type="ARBA" id="ARBA00023201"/>
    </source>
</evidence>
<feature type="transmembrane region" description="Helical" evidence="12">
    <location>
        <begin position="451"/>
        <end position="471"/>
    </location>
</feature>
<feature type="transmembrane region" description="Helical" evidence="12">
    <location>
        <begin position="391"/>
        <end position="410"/>
    </location>
</feature>
<feature type="transmembrane region" description="Helical" evidence="12">
    <location>
        <begin position="158"/>
        <end position="177"/>
    </location>
</feature>
<feature type="transmembrane region" description="Helical" evidence="12">
    <location>
        <begin position="76"/>
        <end position="97"/>
    </location>
</feature>
<evidence type="ECO:0000256" key="8">
    <source>
        <dbReference type="ARBA" id="ARBA00023065"/>
    </source>
</evidence>
<evidence type="ECO:0000256" key="7">
    <source>
        <dbReference type="ARBA" id="ARBA00023053"/>
    </source>
</evidence>
<name>A0ABT7QV50_9BACT</name>
<dbReference type="PANTHER" id="PTHR42985:SF47">
    <property type="entry name" value="INTEGRAL MEMBRANE TRANSPORT PROTEIN"/>
    <property type="match status" value="1"/>
</dbReference>
<dbReference type="CDD" id="cd11493">
    <property type="entry name" value="SLC5sbd_NIS-like_u1"/>
    <property type="match status" value="1"/>
</dbReference>
<comment type="similarity">
    <text evidence="2 11">Belongs to the sodium:solute symporter (SSF) (TC 2.A.21) family.</text>
</comment>
<dbReference type="InterPro" id="IPR038377">
    <property type="entry name" value="Na/Glc_symporter_sf"/>
</dbReference>
<evidence type="ECO:0000256" key="11">
    <source>
        <dbReference type="RuleBase" id="RU362091"/>
    </source>
</evidence>
<feature type="transmembrane region" description="Helical" evidence="12">
    <location>
        <begin position="341"/>
        <end position="370"/>
    </location>
</feature>
<keyword evidence="4" id="KW-1003">Cell membrane</keyword>
<keyword evidence="10" id="KW-0739">Sodium transport</keyword>
<gene>
    <name evidence="13" type="ORF">PGH07_00855</name>
</gene>
<comment type="subcellular location">
    <subcellularLocation>
        <location evidence="1">Cell membrane</location>
        <topology evidence="1">Multi-pass membrane protein</topology>
    </subcellularLocation>
</comment>
<organism evidence="13 14">
    <name type="scientific">Sulfurovum zhangzhouensis</name>
    <dbReference type="NCBI Taxonomy" id="3019067"/>
    <lineage>
        <taxon>Bacteria</taxon>
        <taxon>Pseudomonadati</taxon>
        <taxon>Campylobacterota</taxon>
        <taxon>Epsilonproteobacteria</taxon>
        <taxon>Campylobacterales</taxon>
        <taxon>Sulfurovaceae</taxon>
        <taxon>Sulfurovum</taxon>
    </lineage>
</organism>